<evidence type="ECO:0000313" key="2">
    <source>
        <dbReference type="EMBL" id="UTJ07026.1"/>
    </source>
</evidence>
<dbReference type="Proteomes" id="UP001060012">
    <property type="component" value="Chromosome"/>
</dbReference>
<accession>A0ABY5E5L9</accession>
<evidence type="ECO:0008006" key="4">
    <source>
        <dbReference type="Google" id="ProtNLM"/>
    </source>
</evidence>
<sequence length="158" mass="19072">MEKNKQGFLYQFNGFTSKHGTDWFLALTWIFVFEIISSIIEYKFLDYSRTYVIDIQAGVFKELLIAVFVSFFVWHFVYSIIEMQKNQFYFLVMYVALIAYFVVTNDITFNLLFHNIINPFEYEINGFTPYTAVQIFIKIIMLYLFFMMFKGLRHKFSK</sequence>
<reference evidence="2" key="1">
    <citation type="submission" date="2022-07" db="EMBL/GenBank/DDBJ databases">
        <title>Arcobacter roscoffensis sp. nov., a marine bacterium isolated from coastal seawater collected from Roscoff, France.</title>
        <authorList>
            <person name="Pascual J."/>
            <person name="Lepeaux C."/>
            <person name="Methner A."/>
            <person name="Overmann J."/>
        </authorList>
    </citation>
    <scope>NUCLEOTIDE SEQUENCE</scope>
    <source>
        <strain evidence="2">ARW1-2F2</strain>
    </source>
</reference>
<feature type="transmembrane region" description="Helical" evidence="1">
    <location>
        <begin position="21"/>
        <end position="40"/>
    </location>
</feature>
<keyword evidence="1" id="KW-1133">Transmembrane helix</keyword>
<protein>
    <recommendedName>
        <fullName evidence="4">DUF2569 domain-containing protein</fullName>
    </recommendedName>
</protein>
<evidence type="ECO:0000256" key="1">
    <source>
        <dbReference type="SAM" id="Phobius"/>
    </source>
</evidence>
<dbReference type="EMBL" id="CP100595">
    <property type="protein sequence ID" value="UTJ07026.1"/>
    <property type="molecule type" value="Genomic_DNA"/>
</dbReference>
<gene>
    <name evidence="2" type="ORF">NJU99_02720</name>
</gene>
<keyword evidence="3" id="KW-1185">Reference proteome</keyword>
<evidence type="ECO:0000313" key="3">
    <source>
        <dbReference type="Proteomes" id="UP001060012"/>
    </source>
</evidence>
<proteinExistence type="predicted"/>
<feature type="transmembrane region" description="Helical" evidence="1">
    <location>
        <begin position="88"/>
        <end position="107"/>
    </location>
</feature>
<keyword evidence="1" id="KW-0812">Transmembrane</keyword>
<name>A0ABY5E5L9_9BACT</name>
<feature type="transmembrane region" description="Helical" evidence="1">
    <location>
        <begin position="127"/>
        <end position="149"/>
    </location>
</feature>
<keyword evidence="1" id="KW-0472">Membrane</keyword>
<feature type="transmembrane region" description="Helical" evidence="1">
    <location>
        <begin position="60"/>
        <end position="81"/>
    </location>
</feature>
<organism evidence="2 3">
    <name type="scientific">Arcobacter roscoffensis</name>
    <dbReference type="NCBI Taxonomy" id="2961520"/>
    <lineage>
        <taxon>Bacteria</taxon>
        <taxon>Pseudomonadati</taxon>
        <taxon>Campylobacterota</taxon>
        <taxon>Epsilonproteobacteria</taxon>
        <taxon>Campylobacterales</taxon>
        <taxon>Arcobacteraceae</taxon>
        <taxon>Arcobacter</taxon>
    </lineage>
</organism>
<dbReference type="RefSeq" id="WP_254577205.1">
    <property type="nucleotide sequence ID" value="NZ_CP100595.1"/>
</dbReference>